<name>A0A6J5P1Y3_9CAUD</name>
<dbReference type="Gene3D" id="3.30.1330.70">
    <property type="entry name" value="Holliday junction resolvase RusA"/>
    <property type="match status" value="1"/>
</dbReference>
<dbReference type="EMBL" id="LR796775">
    <property type="protein sequence ID" value="CAB4165142.1"/>
    <property type="molecule type" value="Genomic_DNA"/>
</dbReference>
<dbReference type="GO" id="GO:0006281">
    <property type="term" value="P:DNA repair"/>
    <property type="evidence" value="ECO:0007669"/>
    <property type="project" value="InterPro"/>
</dbReference>
<proteinExistence type="predicted"/>
<sequence>MAHTYTLTIPPSTNHLYQRRGRHTFKTKRYTDWLTENTITIGAAKPHRNYPAKVHISIHGGKGWRSTRDIDNTAKACLDLMQLIGVLAEDNTDHIDHLVVSYLPPKTLKDAAYCTLVIY</sequence>
<accession>A0A6J5P1Y3</accession>
<dbReference type="InterPro" id="IPR036614">
    <property type="entry name" value="RusA-like_sf"/>
</dbReference>
<reference evidence="1" key="1">
    <citation type="submission" date="2020-04" db="EMBL/GenBank/DDBJ databases">
        <authorList>
            <person name="Chiriac C."/>
            <person name="Salcher M."/>
            <person name="Ghai R."/>
            <person name="Kavagutti S V."/>
        </authorList>
    </citation>
    <scope>NUCLEOTIDE SEQUENCE</scope>
</reference>
<dbReference type="GO" id="GO:0006310">
    <property type="term" value="P:DNA recombination"/>
    <property type="evidence" value="ECO:0007669"/>
    <property type="project" value="InterPro"/>
</dbReference>
<evidence type="ECO:0000313" key="1">
    <source>
        <dbReference type="EMBL" id="CAB4165142.1"/>
    </source>
</evidence>
<organism evidence="1">
    <name type="scientific">uncultured Caudovirales phage</name>
    <dbReference type="NCBI Taxonomy" id="2100421"/>
    <lineage>
        <taxon>Viruses</taxon>
        <taxon>Duplodnaviria</taxon>
        <taxon>Heunggongvirae</taxon>
        <taxon>Uroviricota</taxon>
        <taxon>Caudoviricetes</taxon>
        <taxon>Peduoviridae</taxon>
        <taxon>Maltschvirus</taxon>
        <taxon>Maltschvirus maltsch</taxon>
    </lineage>
</organism>
<protein>
    <submittedName>
        <fullName evidence="1">Crossover junction endodeoxyribonuclease, RusA-like</fullName>
    </submittedName>
</protein>
<gene>
    <name evidence="1" type="ORF">UFOVP822_18</name>
</gene>
<dbReference type="GO" id="GO:0000287">
    <property type="term" value="F:magnesium ion binding"/>
    <property type="evidence" value="ECO:0007669"/>
    <property type="project" value="InterPro"/>
</dbReference>
<dbReference type="SUPFAM" id="SSF103084">
    <property type="entry name" value="Holliday junction resolvase RusA"/>
    <property type="match status" value="1"/>
</dbReference>